<feature type="transmembrane region" description="Helical" evidence="6">
    <location>
        <begin position="241"/>
        <end position="263"/>
    </location>
</feature>
<keyword evidence="4 6" id="KW-1133">Transmembrane helix</keyword>
<keyword evidence="8" id="KW-1185">Reference proteome</keyword>
<feature type="transmembrane region" description="Helical" evidence="6">
    <location>
        <begin position="446"/>
        <end position="468"/>
    </location>
</feature>
<proteinExistence type="predicted"/>
<dbReference type="PANTHER" id="PTHR43791">
    <property type="entry name" value="PERMEASE-RELATED"/>
    <property type="match status" value="1"/>
</dbReference>
<evidence type="ECO:0000313" key="8">
    <source>
        <dbReference type="Proteomes" id="UP001642482"/>
    </source>
</evidence>
<dbReference type="SUPFAM" id="SSF103473">
    <property type="entry name" value="MFS general substrate transporter"/>
    <property type="match status" value="1"/>
</dbReference>
<reference evidence="7 8" key="1">
    <citation type="submission" date="2024-01" db="EMBL/GenBank/DDBJ databases">
        <authorList>
            <person name="Allen C."/>
            <person name="Tagirdzhanova G."/>
        </authorList>
    </citation>
    <scope>NUCLEOTIDE SEQUENCE [LARGE SCALE GENOMIC DNA]</scope>
</reference>
<dbReference type="PANTHER" id="PTHR43791:SF104">
    <property type="entry name" value="MAJOR FACILITATOR SUPERFAMILY (MFS) PROFILE DOMAIN-CONTAINING PROTEIN-RELATED"/>
    <property type="match status" value="1"/>
</dbReference>
<dbReference type="EMBL" id="CAWUHD010000088">
    <property type="protein sequence ID" value="CAK7229712.1"/>
    <property type="molecule type" value="Genomic_DNA"/>
</dbReference>
<evidence type="ECO:0008006" key="9">
    <source>
        <dbReference type="Google" id="ProtNLM"/>
    </source>
</evidence>
<keyword evidence="3 6" id="KW-0812">Transmembrane</keyword>
<evidence type="ECO:0000256" key="3">
    <source>
        <dbReference type="ARBA" id="ARBA00022692"/>
    </source>
</evidence>
<gene>
    <name evidence="7" type="ORF">SEUCBS140593_007339</name>
</gene>
<dbReference type="Gene3D" id="1.20.1250.20">
    <property type="entry name" value="MFS general substrate transporter like domains"/>
    <property type="match status" value="1"/>
</dbReference>
<feature type="transmembrane region" description="Helical" evidence="6">
    <location>
        <begin position="513"/>
        <end position="534"/>
    </location>
</feature>
<dbReference type="InterPro" id="IPR011701">
    <property type="entry name" value="MFS"/>
</dbReference>
<dbReference type="Proteomes" id="UP001642482">
    <property type="component" value="Unassembled WGS sequence"/>
</dbReference>
<keyword evidence="2" id="KW-0813">Transport</keyword>
<keyword evidence="5 6" id="KW-0472">Membrane</keyword>
<sequence>MTKDDTVTRFVTEKGMDVSLTSEKNFAHPDNTVFAAGADVALYAPIDDYEGRHRYDPTAQWTPAEEARLVRRLDWRITGWCCLMFFAMQLDRGNVSQALADGMLSDLGLSTDQYNTGMTLYYVCFLAAELPAQMISKRLGPDVWIPMQMVAWSAVACAQAALPGKQANSQAVFYATRSLLGMLEGGFVPDVVLYLSYFYKGRELPTRLAAFWAAYVATSIISAFLAYGILHLRGHDGWAGWRYLFVIEGSLTALIGILSWFYLPASPVQTGNASRRRVFKRIFNFFKKSDESPEGSSSSSGWFTAREEIILVNRILRDDPGKGRMHNRQGLNIRRLVTALSDYDLWPVYLLGLTWAVPASPAANYMTLNLRTLGFNTFNTTLMTIPASVLFFLMLLLWTFLSERNWSGTKNKSNTNLRLVFVFLGQVYVLPCLIALELLPNSAGPWSWYAAAVVLTGFPYVHPILVGFTSRNSGNIQTRTISTALYNMAVQASSIITSNIYRSQDAPHYRLGNKVLLGINAWNMLLIAFMFFYYPWRNRQKARVWDAMSPAEKDAYIAETVDTGARRLDFRFAY</sequence>
<evidence type="ECO:0000313" key="7">
    <source>
        <dbReference type="EMBL" id="CAK7229712.1"/>
    </source>
</evidence>
<feature type="transmembrane region" description="Helical" evidence="6">
    <location>
        <begin position="209"/>
        <end position="229"/>
    </location>
</feature>
<comment type="caution">
    <text evidence="7">The sequence shown here is derived from an EMBL/GenBank/DDBJ whole genome shotgun (WGS) entry which is preliminary data.</text>
</comment>
<evidence type="ECO:0000256" key="2">
    <source>
        <dbReference type="ARBA" id="ARBA00022448"/>
    </source>
</evidence>
<dbReference type="Pfam" id="PF07690">
    <property type="entry name" value="MFS_1"/>
    <property type="match status" value="1"/>
</dbReference>
<comment type="subcellular location">
    <subcellularLocation>
        <location evidence="1">Membrane</location>
        <topology evidence="1">Multi-pass membrane protein</topology>
    </subcellularLocation>
</comment>
<feature type="transmembrane region" description="Helical" evidence="6">
    <location>
        <begin position="419"/>
        <end position="440"/>
    </location>
</feature>
<name>A0ABP0CDM4_9PEZI</name>
<feature type="transmembrane region" description="Helical" evidence="6">
    <location>
        <begin position="480"/>
        <end position="501"/>
    </location>
</feature>
<organism evidence="7 8">
    <name type="scientific">Sporothrix eucalyptigena</name>
    <dbReference type="NCBI Taxonomy" id="1812306"/>
    <lineage>
        <taxon>Eukaryota</taxon>
        <taxon>Fungi</taxon>
        <taxon>Dikarya</taxon>
        <taxon>Ascomycota</taxon>
        <taxon>Pezizomycotina</taxon>
        <taxon>Sordariomycetes</taxon>
        <taxon>Sordariomycetidae</taxon>
        <taxon>Ophiostomatales</taxon>
        <taxon>Ophiostomataceae</taxon>
        <taxon>Sporothrix</taxon>
    </lineage>
</organism>
<evidence type="ECO:0000256" key="5">
    <source>
        <dbReference type="ARBA" id="ARBA00023136"/>
    </source>
</evidence>
<feature type="transmembrane region" description="Helical" evidence="6">
    <location>
        <begin position="336"/>
        <end position="357"/>
    </location>
</feature>
<evidence type="ECO:0000256" key="4">
    <source>
        <dbReference type="ARBA" id="ARBA00022989"/>
    </source>
</evidence>
<feature type="transmembrane region" description="Helical" evidence="6">
    <location>
        <begin position="377"/>
        <end position="398"/>
    </location>
</feature>
<evidence type="ECO:0000256" key="6">
    <source>
        <dbReference type="SAM" id="Phobius"/>
    </source>
</evidence>
<accession>A0ABP0CDM4</accession>
<evidence type="ECO:0000256" key="1">
    <source>
        <dbReference type="ARBA" id="ARBA00004141"/>
    </source>
</evidence>
<dbReference type="InterPro" id="IPR036259">
    <property type="entry name" value="MFS_trans_sf"/>
</dbReference>
<protein>
    <recommendedName>
        <fullName evidence="9">Allantoate permease</fullName>
    </recommendedName>
</protein>